<keyword evidence="10 15" id="KW-0560">Oxidoreductase</keyword>
<dbReference type="GO" id="GO:0071500">
    <property type="term" value="P:cellular response to nitrosative stress"/>
    <property type="evidence" value="ECO:0007669"/>
    <property type="project" value="TreeGrafter"/>
</dbReference>
<dbReference type="SUPFAM" id="SSF46458">
    <property type="entry name" value="Globin-like"/>
    <property type="match status" value="1"/>
</dbReference>
<dbReference type="SUPFAM" id="SSF63380">
    <property type="entry name" value="Riboflavin synthase domain-like"/>
    <property type="match status" value="1"/>
</dbReference>
<feature type="active site" description="Charge relay system" evidence="15">
    <location>
        <position position="95"/>
    </location>
</feature>
<dbReference type="InterPro" id="IPR017927">
    <property type="entry name" value="FAD-bd_FR_type"/>
</dbReference>
<dbReference type="PANTHER" id="PTHR43396">
    <property type="entry name" value="FLAVOHEMOPROTEIN"/>
    <property type="match status" value="1"/>
</dbReference>
<dbReference type="InterPro" id="IPR000971">
    <property type="entry name" value="Globin"/>
</dbReference>
<feature type="site" description="Influences the redox potential of the prosthetic heme and FAD groups" evidence="15">
    <location>
        <position position="390"/>
    </location>
</feature>
<dbReference type="InterPro" id="IPR017938">
    <property type="entry name" value="Riboflavin_synthase-like_b-brl"/>
</dbReference>
<dbReference type="PROSITE" id="PS01033">
    <property type="entry name" value="GLOBIN"/>
    <property type="match status" value="1"/>
</dbReference>
<evidence type="ECO:0000256" key="3">
    <source>
        <dbReference type="ARBA" id="ARBA00022448"/>
    </source>
</evidence>
<feature type="domain" description="FAD-binding FR-type" evidence="17">
    <location>
        <begin position="152"/>
        <end position="261"/>
    </location>
</feature>
<comment type="caution">
    <text evidence="18">The sequence shown here is derived from an EMBL/GenBank/DDBJ whole genome shotgun (WGS) entry which is preliminary data.</text>
</comment>
<feature type="binding site" evidence="15">
    <location>
        <position position="190"/>
    </location>
    <ligand>
        <name>FAD</name>
        <dbReference type="ChEBI" id="CHEBI:57692"/>
    </ligand>
</feature>
<evidence type="ECO:0000256" key="6">
    <source>
        <dbReference type="ARBA" id="ARBA00022630"/>
    </source>
</evidence>
<dbReference type="InterPro" id="IPR009050">
    <property type="entry name" value="Globin-like_sf"/>
</dbReference>
<evidence type="ECO:0000256" key="12">
    <source>
        <dbReference type="ARBA" id="ARBA00023027"/>
    </source>
</evidence>
<dbReference type="InterPro" id="IPR039261">
    <property type="entry name" value="FNR_nucleotide-bd"/>
</dbReference>
<dbReference type="GO" id="GO:0046872">
    <property type="term" value="F:metal ion binding"/>
    <property type="evidence" value="ECO:0007669"/>
    <property type="project" value="UniProtKB-KW"/>
</dbReference>
<comment type="cofactor">
    <cofactor evidence="15">
        <name>FAD</name>
        <dbReference type="ChEBI" id="CHEBI:57692"/>
    </cofactor>
    <text evidence="15">Binds 1 FAD per subunit.</text>
</comment>
<evidence type="ECO:0000256" key="1">
    <source>
        <dbReference type="ARBA" id="ARBA00006401"/>
    </source>
</evidence>
<evidence type="ECO:0000313" key="19">
    <source>
        <dbReference type="Proteomes" id="UP001237207"/>
    </source>
</evidence>
<dbReference type="Pfam" id="PF00042">
    <property type="entry name" value="Globin"/>
    <property type="match status" value="1"/>
</dbReference>
<dbReference type="FunFam" id="1.10.490.10:FF:000003">
    <property type="entry name" value="Flavohemoprotein"/>
    <property type="match status" value="1"/>
</dbReference>
<comment type="cofactor">
    <cofactor evidence="15">
        <name>heme b</name>
        <dbReference type="ChEBI" id="CHEBI:60344"/>
    </cofactor>
    <text evidence="15">Binds 1 heme b (iron(II)-protoporphyrin IX) group per subunit.</text>
</comment>
<dbReference type="Gene3D" id="3.40.50.80">
    <property type="entry name" value="Nucleotide-binding domain of ferredoxin-NADP reductase (FNR) module"/>
    <property type="match status" value="1"/>
</dbReference>
<dbReference type="GO" id="GO:0020037">
    <property type="term" value="F:heme binding"/>
    <property type="evidence" value="ECO:0007669"/>
    <property type="project" value="InterPro"/>
</dbReference>
<name>A0AAJ1T602_9BACI</name>
<dbReference type="CDD" id="cd06184">
    <property type="entry name" value="flavohem_like_fad_nad_binding"/>
    <property type="match status" value="1"/>
</dbReference>
<keyword evidence="9 15" id="KW-0521">NADP</keyword>
<keyword evidence="4 15" id="KW-0349">Heme</keyword>
<dbReference type="Pfam" id="PF00970">
    <property type="entry name" value="FAD_binding_6"/>
    <property type="match status" value="1"/>
</dbReference>
<dbReference type="GO" id="GO:0008941">
    <property type="term" value="F:nitric oxide dioxygenase NAD(P)H activity"/>
    <property type="evidence" value="ECO:0007669"/>
    <property type="project" value="UniProtKB-UniRule"/>
</dbReference>
<evidence type="ECO:0000259" key="16">
    <source>
        <dbReference type="PROSITE" id="PS01033"/>
    </source>
</evidence>
<dbReference type="EC" id="1.14.12.17" evidence="15"/>
<keyword evidence="8 15" id="KW-0274">FAD</keyword>
<comment type="similarity">
    <text evidence="2 15">Belongs to the globin family. Two-domain flavohemoproteins subfamily.</text>
</comment>
<dbReference type="EMBL" id="JAUSUC010000054">
    <property type="protein sequence ID" value="MDQ0216504.1"/>
    <property type="molecule type" value="Genomic_DNA"/>
</dbReference>
<protein>
    <recommendedName>
        <fullName evidence="15">Flavohemoprotein</fullName>
    </recommendedName>
    <alternativeName>
        <fullName evidence="15">Flavohemoglobin</fullName>
    </alternativeName>
    <alternativeName>
        <fullName evidence="15">Hemoglobin-like protein</fullName>
    </alternativeName>
    <alternativeName>
        <fullName evidence="15">Nitric oxide dioxygenase</fullName>
        <shortName evidence="15">NO oxygenase</shortName>
        <shortName evidence="15">NOD</shortName>
        <ecNumber evidence="15">1.14.12.17</ecNumber>
    </alternativeName>
</protein>
<feature type="binding site" evidence="15">
    <location>
        <begin position="391"/>
        <end position="394"/>
    </location>
    <ligand>
        <name>FAD</name>
        <dbReference type="ChEBI" id="CHEBI:57692"/>
    </ligand>
</feature>
<comment type="catalytic activity">
    <reaction evidence="13 15">
        <text>2 nitric oxide + NADH + 2 O2 = 2 nitrate + NAD(+) + H(+)</text>
        <dbReference type="Rhea" id="RHEA:19469"/>
        <dbReference type="ChEBI" id="CHEBI:15378"/>
        <dbReference type="ChEBI" id="CHEBI:15379"/>
        <dbReference type="ChEBI" id="CHEBI:16480"/>
        <dbReference type="ChEBI" id="CHEBI:17632"/>
        <dbReference type="ChEBI" id="CHEBI:57540"/>
        <dbReference type="ChEBI" id="CHEBI:57945"/>
        <dbReference type="EC" id="1.14.12.17"/>
    </reaction>
</comment>
<dbReference type="CDD" id="cd14777">
    <property type="entry name" value="Yhb1-globin-like"/>
    <property type="match status" value="1"/>
</dbReference>
<gene>
    <name evidence="15" type="primary">hmp</name>
    <name evidence="18" type="ORF">J2S13_002964</name>
</gene>
<keyword evidence="12 15" id="KW-0520">NAD</keyword>
<dbReference type="RefSeq" id="WP_307258565.1">
    <property type="nucleotide sequence ID" value="NZ_JAUSUC010000054.1"/>
</dbReference>
<comment type="similarity">
    <text evidence="1 15">In the C-terminal section; belongs to the flavoprotein pyridine nucleotide cytochrome reductase family.</text>
</comment>
<evidence type="ECO:0000256" key="8">
    <source>
        <dbReference type="ARBA" id="ARBA00022827"/>
    </source>
</evidence>
<dbReference type="GO" id="GO:0019825">
    <property type="term" value="F:oxygen binding"/>
    <property type="evidence" value="ECO:0007669"/>
    <property type="project" value="InterPro"/>
</dbReference>
<evidence type="ECO:0000256" key="14">
    <source>
        <dbReference type="ARBA" id="ARBA00049433"/>
    </source>
</evidence>
<evidence type="ECO:0000256" key="11">
    <source>
        <dbReference type="ARBA" id="ARBA00023004"/>
    </source>
</evidence>
<dbReference type="GO" id="GO:0071949">
    <property type="term" value="F:FAD binding"/>
    <property type="evidence" value="ECO:0007669"/>
    <property type="project" value="InterPro"/>
</dbReference>
<reference evidence="18" key="1">
    <citation type="submission" date="2023-07" db="EMBL/GenBank/DDBJ databases">
        <title>Genomic Encyclopedia of Type Strains, Phase IV (KMG-IV): sequencing the most valuable type-strain genomes for metagenomic binning, comparative biology and taxonomic classification.</title>
        <authorList>
            <person name="Goeker M."/>
        </authorList>
    </citation>
    <scope>NUCLEOTIDE SEQUENCE</scope>
    <source>
        <strain evidence="18">DSM 23947</strain>
    </source>
</reference>
<feature type="domain" description="Globin" evidence="16">
    <location>
        <begin position="1"/>
        <end position="138"/>
    </location>
</feature>
<evidence type="ECO:0000259" key="17">
    <source>
        <dbReference type="PROSITE" id="PS51384"/>
    </source>
</evidence>
<dbReference type="FunFam" id="3.40.50.80:FF:000010">
    <property type="entry name" value="Flavohemoprotein"/>
    <property type="match status" value="1"/>
</dbReference>
<comment type="domain">
    <text evidence="15">Consists of two distinct domains; an N-terminal heme-containing oxygen-binding domain and a C-terminal reductase domain with binding sites for FAD and NAD(P)H.</text>
</comment>
<keyword evidence="7 15" id="KW-0479">Metal-binding</keyword>
<dbReference type="InterPro" id="IPR001433">
    <property type="entry name" value="OxRdtase_FAD/NAD-bd"/>
</dbReference>
<keyword evidence="6 15" id="KW-0285">Flavoprotein</keyword>
<sequence>MLSEKTMEIVKSTAPVLEERGTEITTYFYKKMFENHPELLNIFNHANQSQGRQQTALANAVYAAAKHIDNLDAIVPVVIQVAHKHRSLGIKPEHYPIVGKYLLIAIKEVLGEAATDDIMKAWEEAYGVIADAFINVEAGMYKEAETQKGGWLDFKPFVVAKKVKESEVITSFYLKPADGSPVPTYLAGQYITVKLKADGDKYTLNRQYSLSCAPGHDYFRISVKRESEREPVGKVSNYLHDHVNEGDKIEVSAPAGDFVLNMQEEEPVALISGGVGVTPMFSMFETLANAGSKRKVTFINASRNEKIQAFKSAAKELETKLENGKAYFAYDEKPSDNSLCDHIGHINREFLEKVVDSNSVCYVCGPVPFMQSIVRILKEMGISDNNIRYEFFGPAMALEA</sequence>
<dbReference type="FunFam" id="2.40.30.10:FF:000034">
    <property type="entry name" value="Flavohemoprotein"/>
    <property type="match status" value="1"/>
</dbReference>
<keyword evidence="19" id="KW-1185">Reference proteome</keyword>
<dbReference type="Gene3D" id="1.10.490.10">
    <property type="entry name" value="Globins"/>
    <property type="match status" value="1"/>
</dbReference>
<feature type="binding site" evidence="15">
    <location>
        <begin position="274"/>
        <end position="279"/>
    </location>
    <ligand>
        <name>NADP(+)</name>
        <dbReference type="ChEBI" id="CHEBI:58349"/>
    </ligand>
</feature>
<dbReference type="HAMAP" id="MF_01252">
    <property type="entry name" value="Hmp"/>
    <property type="match status" value="1"/>
</dbReference>
<dbReference type="PANTHER" id="PTHR43396:SF3">
    <property type="entry name" value="FLAVOHEMOPROTEIN"/>
    <property type="match status" value="1"/>
</dbReference>
<dbReference type="Proteomes" id="UP001237207">
    <property type="component" value="Unassembled WGS sequence"/>
</dbReference>
<evidence type="ECO:0000313" key="18">
    <source>
        <dbReference type="EMBL" id="MDQ0216504.1"/>
    </source>
</evidence>
<dbReference type="InterPro" id="IPR023950">
    <property type="entry name" value="Hmp"/>
</dbReference>
<accession>A0AAJ1T602</accession>
<feature type="site" description="Influences the redox potential of the prosthetic heme and FAD groups" evidence="15">
    <location>
        <position position="84"/>
    </location>
</feature>
<feature type="binding site" evidence="15">
    <location>
        <begin position="206"/>
        <end position="209"/>
    </location>
    <ligand>
        <name>FAD</name>
        <dbReference type="ChEBI" id="CHEBI:57692"/>
    </ligand>
</feature>
<evidence type="ECO:0000256" key="2">
    <source>
        <dbReference type="ARBA" id="ARBA00008414"/>
    </source>
</evidence>
<dbReference type="NCBIfam" id="NF009805">
    <property type="entry name" value="PRK13289.1"/>
    <property type="match status" value="1"/>
</dbReference>
<feature type="binding site" description="proximal binding residue" evidence="15">
    <location>
        <position position="85"/>
    </location>
    <ligand>
        <name>heme b</name>
        <dbReference type="ChEBI" id="CHEBI:60344"/>
    </ligand>
    <ligandPart>
        <name>Fe</name>
        <dbReference type="ChEBI" id="CHEBI:18248"/>
    </ligandPart>
</feature>
<dbReference type="InterPro" id="IPR012292">
    <property type="entry name" value="Globin/Proto"/>
</dbReference>
<keyword evidence="11 15" id="KW-0408">Iron</keyword>
<evidence type="ECO:0000256" key="9">
    <source>
        <dbReference type="ARBA" id="ARBA00022857"/>
    </source>
</evidence>
<keyword evidence="18" id="KW-0223">Dioxygenase</keyword>
<evidence type="ECO:0000256" key="7">
    <source>
        <dbReference type="ARBA" id="ARBA00022723"/>
    </source>
</evidence>
<comment type="catalytic activity">
    <reaction evidence="14 15">
        <text>2 nitric oxide + NADPH + 2 O2 = 2 nitrate + NADP(+) + H(+)</text>
        <dbReference type="Rhea" id="RHEA:19465"/>
        <dbReference type="ChEBI" id="CHEBI:15378"/>
        <dbReference type="ChEBI" id="CHEBI:15379"/>
        <dbReference type="ChEBI" id="CHEBI:16480"/>
        <dbReference type="ChEBI" id="CHEBI:17632"/>
        <dbReference type="ChEBI" id="CHEBI:57783"/>
        <dbReference type="ChEBI" id="CHEBI:58349"/>
        <dbReference type="EC" id="1.14.12.17"/>
    </reaction>
</comment>
<keyword evidence="3 15" id="KW-0813">Transport</keyword>
<dbReference type="Pfam" id="PF00175">
    <property type="entry name" value="NAD_binding_1"/>
    <property type="match status" value="1"/>
</dbReference>
<evidence type="ECO:0000256" key="15">
    <source>
        <dbReference type="HAMAP-Rule" id="MF_01252"/>
    </source>
</evidence>
<dbReference type="GO" id="GO:0009636">
    <property type="term" value="P:response to toxic substance"/>
    <property type="evidence" value="ECO:0007669"/>
    <property type="project" value="UniProtKB-KW"/>
</dbReference>
<proteinExistence type="inferred from homology"/>
<dbReference type="Gene3D" id="2.40.30.10">
    <property type="entry name" value="Translation factors"/>
    <property type="match status" value="1"/>
</dbReference>
<feature type="site" description="Involved in heme-bound ligand stabilization and O-O bond activation" evidence="15">
    <location>
        <position position="29"/>
    </location>
</feature>
<keyword evidence="15" id="KW-0216">Detoxification</keyword>
<feature type="active site" description="Charge relay system" evidence="15">
    <location>
        <position position="137"/>
    </location>
</feature>
<comment type="function">
    <text evidence="15">Is involved in NO detoxification in an aerobic process, termed nitric oxide dioxygenase (NOD) reaction that utilizes O(2) and NAD(P)H to convert NO to nitrate, which protects the bacterium from various noxious nitrogen compounds. Therefore, plays a central role in the inducible response to nitrosative stress.</text>
</comment>
<dbReference type="GO" id="GO:0005344">
    <property type="term" value="F:oxygen carrier activity"/>
    <property type="evidence" value="ECO:0007669"/>
    <property type="project" value="UniProtKB-UniRule"/>
</dbReference>
<keyword evidence="5 15" id="KW-0561">Oxygen transport</keyword>
<evidence type="ECO:0000256" key="13">
    <source>
        <dbReference type="ARBA" id="ARBA00048649"/>
    </source>
</evidence>
<feature type="region of interest" description="Reductase" evidence="15">
    <location>
        <begin position="149"/>
        <end position="400"/>
    </location>
</feature>
<organism evidence="18 19">
    <name type="scientific">Oikeobacillus pervagus</name>
    <dbReference type="NCBI Taxonomy" id="1325931"/>
    <lineage>
        <taxon>Bacteria</taxon>
        <taxon>Bacillati</taxon>
        <taxon>Bacillota</taxon>
        <taxon>Bacilli</taxon>
        <taxon>Bacillales</taxon>
        <taxon>Bacillaceae</taxon>
        <taxon>Oikeobacillus</taxon>
    </lineage>
</organism>
<dbReference type="SUPFAM" id="SSF52343">
    <property type="entry name" value="Ferredoxin reductase-like, C-terminal NADP-linked domain"/>
    <property type="match status" value="1"/>
</dbReference>
<dbReference type="InterPro" id="IPR008333">
    <property type="entry name" value="Cbr1-like_FAD-bd_dom"/>
</dbReference>
<evidence type="ECO:0000256" key="5">
    <source>
        <dbReference type="ARBA" id="ARBA00022621"/>
    </source>
</evidence>
<dbReference type="PROSITE" id="PS51384">
    <property type="entry name" value="FAD_FR"/>
    <property type="match status" value="1"/>
</dbReference>
<evidence type="ECO:0000256" key="4">
    <source>
        <dbReference type="ARBA" id="ARBA00022617"/>
    </source>
</evidence>
<dbReference type="PRINTS" id="PR00406">
    <property type="entry name" value="CYTB5RDTASE"/>
</dbReference>
<dbReference type="GO" id="GO:0046210">
    <property type="term" value="P:nitric oxide catabolic process"/>
    <property type="evidence" value="ECO:0007669"/>
    <property type="project" value="TreeGrafter"/>
</dbReference>
<evidence type="ECO:0000256" key="10">
    <source>
        <dbReference type="ARBA" id="ARBA00023002"/>
    </source>
</evidence>
<dbReference type="AlphaFoldDB" id="A0AAJ1T602"/>